<dbReference type="HOGENOM" id="CLU_1040663_0_0_11"/>
<dbReference type="RefSeq" id="WP_021618641.1">
    <property type="nucleotide sequence ID" value="NZ_KE952646.1"/>
</dbReference>
<keyword evidence="3" id="KW-1185">Reference proteome</keyword>
<dbReference type="SMART" id="SM00644">
    <property type="entry name" value="Ami_2"/>
    <property type="match status" value="1"/>
</dbReference>
<dbReference type="GO" id="GO:0008745">
    <property type="term" value="F:N-acetylmuramoyl-L-alanine amidase activity"/>
    <property type="evidence" value="ECO:0007669"/>
    <property type="project" value="InterPro"/>
</dbReference>
<dbReference type="EMBL" id="AWSI01000041">
    <property type="protein sequence ID" value="ERH29730.1"/>
    <property type="molecule type" value="Genomic_DNA"/>
</dbReference>
<organism evidence="2 3">
    <name type="scientific">Alloscardovia omnicolens F0580</name>
    <dbReference type="NCBI Taxonomy" id="1321816"/>
    <lineage>
        <taxon>Bacteria</taxon>
        <taxon>Bacillati</taxon>
        <taxon>Actinomycetota</taxon>
        <taxon>Actinomycetes</taxon>
        <taxon>Bifidobacteriales</taxon>
        <taxon>Bifidobacteriaceae</taxon>
        <taxon>Alloscardovia</taxon>
    </lineage>
</organism>
<evidence type="ECO:0000259" key="1">
    <source>
        <dbReference type="SMART" id="SM00644"/>
    </source>
</evidence>
<dbReference type="InterPro" id="IPR002502">
    <property type="entry name" value="Amidase_domain"/>
</dbReference>
<evidence type="ECO:0000313" key="2">
    <source>
        <dbReference type="EMBL" id="ERH29730.1"/>
    </source>
</evidence>
<dbReference type="SUPFAM" id="SSF55846">
    <property type="entry name" value="N-acetylmuramoyl-L-alanine amidase-like"/>
    <property type="match status" value="1"/>
</dbReference>
<feature type="domain" description="N-acetylmuramoyl-L-alanine amidase" evidence="1">
    <location>
        <begin position="9"/>
        <end position="135"/>
    </location>
</feature>
<dbReference type="InterPro" id="IPR036505">
    <property type="entry name" value="Amidase/PGRP_sf"/>
</dbReference>
<dbReference type="GO" id="GO:0009253">
    <property type="term" value="P:peptidoglycan catabolic process"/>
    <property type="evidence" value="ECO:0007669"/>
    <property type="project" value="InterPro"/>
</dbReference>
<name>U1QQC7_9BIFI</name>
<protein>
    <submittedName>
        <fullName evidence="2">N-acetylmuramoyl-L-alanine amidase</fullName>
    </submittedName>
</protein>
<reference evidence="2 3" key="1">
    <citation type="submission" date="2013-08" db="EMBL/GenBank/DDBJ databases">
        <authorList>
            <person name="Weinstock G."/>
            <person name="Sodergren E."/>
            <person name="Wylie T."/>
            <person name="Fulton L."/>
            <person name="Fulton R."/>
            <person name="Fronick C."/>
            <person name="O'Laughlin M."/>
            <person name="Godfrey J."/>
            <person name="Miner T."/>
            <person name="Herter B."/>
            <person name="Appelbaum E."/>
            <person name="Cordes M."/>
            <person name="Lek S."/>
            <person name="Wollam A."/>
            <person name="Pepin K.H."/>
            <person name="Palsikar V.B."/>
            <person name="Mitreva M."/>
            <person name="Wilson R.K."/>
        </authorList>
    </citation>
    <scope>NUCLEOTIDE SEQUENCE [LARGE SCALE GENOMIC DNA]</scope>
    <source>
        <strain evidence="2 3">F0580</strain>
    </source>
</reference>
<dbReference type="Proteomes" id="UP000016519">
    <property type="component" value="Unassembled WGS sequence"/>
</dbReference>
<evidence type="ECO:0000313" key="3">
    <source>
        <dbReference type="Proteomes" id="UP000016519"/>
    </source>
</evidence>
<accession>U1QQC7</accession>
<gene>
    <name evidence="2" type="ORF">HMPREF9244_01530</name>
</gene>
<sequence>MSVIQEKIVNNGHGSLNASYFCVHSTANVGATAANHVSLWSRNYLYAVHLVSDWAEAFHTVPYNRLCFQVGDGNPYVEGLEICEATNEEDFRKGIEIAIQVVRERLAAHGWGVDRLICHQEATQQWGGSDHTDPIPYFTRWGYSWEQFKNDVANGTMSLVSNSQTVQAKEGKSMYLIETTTPWGTTAYALITELAGAQALQDIEALSYANGLGSTGKVNWDMYNLLISQAWQRYNTFMEAVGKTVNESVEEATKRVTEATKTTKDGE</sequence>
<proteinExistence type="predicted"/>
<dbReference type="AlphaFoldDB" id="U1QQC7"/>
<comment type="caution">
    <text evidence="2">The sequence shown here is derived from an EMBL/GenBank/DDBJ whole genome shotgun (WGS) entry which is preliminary data.</text>
</comment>
<dbReference type="Gene3D" id="3.40.80.10">
    <property type="entry name" value="Peptidoglycan recognition protein-like"/>
    <property type="match status" value="1"/>
</dbReference>
<dbReference type="PATRIC" id="fig|1321816.3.peg.1347"/>